<gene>
    <name evidence="8" type="ORF">LUZ61_003991</name>
</gene>
<accession>A0AAD6ETC1</accession>
<proteinExistence type="predicted"/>
<dbReference type="SMART" id="SM00774">
    <property type="entry name" value="WRKY"/>
    <property type="match status" value="1"/>
</dbReference>
<keyword evidence="2" id="KW-0805">Transcription regulation</keyword>
<feature type="compositionally biased region" description="Acidic residues" evidence="6">
    <location>
        <begin position="20"/>
        <end position="43"/>
    </location>
</feature>
<dbReference type="PANTHER" id="PTHR31429:SF54">
    <property type="entry name" value="WRKY TRANSCRIPTION FACTOR 9-RELATED"/>
    <property type="match status" value="1"/>
</dbReference>
<dbReference type="InterPro" id="IPR044810">
    <property type="entry name" value="WRKY_plant"/>
</dbReference>
<dbReference type="Gene3D" id="2.20.25.80">
    <property type="entry name" value="WRKY domain"/>
    <property type="match status" value="1"/>
</dbReference>
<comment type="caution">
    <text evidence="8">The sequence shown here is derived from an EMBL/GenBank/DDBJ whole genome shotgun (WGS) entry which is preliminary data.</text>
</comment>
<feature type="region of interest" description="Disordered" evidence="6">
    <location>
        <begin position="477"/>
        <end position="502"/>
    </location>
</feature>
<feature type="compositionally biased region" description="Basic and acidic residues" evidence="6">
    <location>
        <begin position="67"/>
        <end position="88"/>
    </location>
</feature>
<dbReference type="Proteomes" id="UP001210211">
    <property type="component" value="Unassembled WGS sequence"/>
</dbReference>
<feature type="region of interest" description="Disordered" evidence="6">
    <location>
        <begin position="134"/>
        <end position="189"/>
    </location>
</feature>
<keyword evidence="9" id="KW-1185">Reference proteome</keyword>
<dbReference type="PROSITE" id="PS50811">
    <property type="entry name" value="WRKY"/>
    <property type="match status" value="1"/>
</dbReference>
<dbReference type="InterPro" id="IPR036576">
    <property type="entry name" value="WRKY_dom_sf"/>
</dbReference>
<sequence length="502" mass="55242">MSLKKNKGADAMQIDLSLNIEEEKDTDDDSEETEEALEQEAIEQEAGKEMPAEEAEACENQESANGLDKDVKEVKQEDKETKEEKPHLLDSTISDELRMLQEEMDRLKEENKKLKEFIDRTLKEYHELQNKLAEIKHQDKHPKEPELFLTLGGDGHREAKRARENSENKEITKQSSSSMVDDSDEESKELGLSLSLQTYADTSDRDQVELVDQDNISGPGGYSLLESSKVPTNELAGITSQSINPANRKTRVSVRVRCQGPTMNDGCQWRKYGQKVAKGNPCPRAYYRCTVAPGCPVRKQVQRCLEDMSILVTTYEGTHNHPLPVGATAMASTTSAAATFMLLSSTTSSSISDNNLSHMSYLSPYMMNHASHNPLSSTNISTLASPSSSTSMFDIGGNPSQALHAMHHQPFNMLGSTLKYPWGANNPFASHTNSSKGLWHNKDDKMTGESSVCTTTGAPDPRLAGAVAAALNSYMNNKNEQGNGAKENGDSSKVSNSKWGID</sequence>
<dbReference type="GO" id="GO:0005634">
    <property type="term" value="C:nucleus"/>
    <property type="evidence" value="ECO:0007669"/>
    <property type="project" value="UniProtKB-SubCell"/>
</dbReference>
<dbReference type="PANTHER" id="PTHR31429">
    <property type="entry name" value="WRKY TRANSCRIPTION FACTOR 36-RELATED"/>
    <property type="match status" value="1"/>
</dbReference>
<dbReference type="Pfam" id="PF03106">
    <property type="entry name" value="WRKY"/>
    <property type="match status" value="1"/>
</dbReference>
<dbReference type="FunFam" id="2.20.25.80:FF:000002">
    <property type="entry name" value="probable WRKY transcription factor 31"/>
    <property type="match status" value="1"/>
</dbReference>
<dbReference type="InterPro" id="IPR003657">
    <property type="entry name" value="WRKY_dom"/>
</dbReference>
<dbReference type="EMBL" id="JAMRDG010000001">
    <property type="protein sequence ID" value="KAJ3700286.1"/>
    <property type="molecule type" value="Genomic_DNA"/>
</dbReference>
<feature type="compositionally biased region" description="Polar residues" evidence="6">
    <location>
        <begin position="491"/>
        <end position="502"/>
    </location>
</feature>
<dbReference type="GO" id="GO:0003700">
    <property type="term" value="F:DNA-binding transcription factor activity"/>
    <property type="evidence" value="ECO:0007669"/>
    <property type="project" value="InterPro"/>
</dbReference>
<reference evidence="8 9" key="1">
    <citation type="journal article" date="2022" name="Cell">
        <title>Repeat-based holocentromeres influence genome architecture and karyotype evolution.</title>
        <authorList>
            <person name="Hofstatter P.G."/>
            <person name="Thangavel G."/>
            <person name="Lux T."/>
            <person name="Neumann P."/>
            <person name="Vondrak T."/>
            <person name="Novak P."/>
            <person name="Zhang M."/>
            <person name="Costa L."/>
            <person name="Castellani M."/>
            <person name="Scott A."/>
            <person name="Toegelov H."/>
            <person name="Fuchs J."/>
            <person name="Mata-Sucre Y."/>
            <person name="Dias Y."/>
            <person name="Vanzela A.L.L."/>
            <person name="Huettel B."/>
            <person name="Almeida C.C.S."/>
            <person name="Simkova H."/>
            <person name="Souza G."/>
            <person name="Pedrosa-Harand A."/>
            <person name="Macas J."/>
            <person name="Mayer K.F.X."/>
            <person name="Houben A."/>
            <person name="Marques A."/>
        </authorList>
    </citation>
    <scope>NUCLEOTIDE SEQUENCE [LARGE SCALE GENOMIC DNA]</scope>
    <source>
        <strain evidence="8">RhyTen1mFocal</strain>
    </source>
</reference>
<feature type="compositionally biased region" description="Basic and acidic residues" evidence="6">
    <location>
        <begin position="134"/>
        <end position="146"/>
    </location>
</feature>
<comment type="subcellular location">
    <subcellularLocation>
        <location evidence="1">Nucleus</location>
    </subcellularLocation>
</comment>
<dbReference type="GO" id="GO:0043565">
    <property type="term" value="F:sequence-specific DNA binding"/>
    <property type="evidence" value="ECO:0007669"/>
    <property type="project" value="InterPro"/>
</dbReference>
<evidence type="ECO:0000256" key="1">
    <source>
        <dbReference type="ARBA" id="ARBA00004123"/>
    </source>
</evidence>
<evidence type="ECO:0000256" key="2">
    <source>
        <dbReference type="ARBA" id="ARBA00023015"/>
    </source>
</evidence>
<name>A0AAD6ETC1_9POAL</name>
<keyword evidence="4" id="KW-0804">Transcription</keyword>
<evidence type="ECO:0000256" key="5">
    <source>
        <dbReference type="ARBA" id="ARBA00023242"/>
    </source>
</evidence>
<organism evidence="8 9">
    <name type="scientific">Rhynchospora tenuis</name>
    <dbReference type="NCBI Taxonomy" id="198213"/>
    <lineage>
        <taxon>Eukaryota</taxon>
        <taxon>Viridiplantae</taxon>
        <taxon>Streptophyta</taxon>
        <taxon>Embryophyta</taxon>
        <taxon>Tracheophyta</taxon>
        <taxon>Spermatophyta</taxon>
        <taxon>Magnoliopsida</taxon>
        <taxon>Liliopsida</taxon>
        <taxon>Poales</taxon>
        <taxon>Cyperaceae</taxon>
        <taxon>Cyperoideae</taxon>
        <taxon>Rhynchosporeae</taxon>
        <taxon>Rhynchospora</taxon>
    </lineage>
</organism>
<evidence type="ECO:0000313" key="9">
    <source>
        <dbReference type="Proteomes" id="UP001210211"/>
    </source>
</evidence>
<keyword evidence="5" id="KW-0539">Nucleus</keyword>
<feature type="domain" description="WRKY" evidence="7">
    <location>
        <begin position="258"/>
        <end position="324"/>
    </location>
</feature>
<evidence type="ECO:0000256" key="3">
    <source>
        <dbReference type="ARBA" id="ARBA00023125"/>
    </source>
</evidence>
<feature type="region of interest" description="Disordered" evidence="6">
    <location>
        <begin position="1"/>
        <end position="95"/>
    </location>
</feature>
<dbReference type="AlphaFoldDB" id="A0AAD6ETC1"/>
<evidence type="ECO:0000313" key="8">
    <source>
        <dbReference type="EMBL" id="KAJ3700286.1"/>
    </source>
</evidence>
<evidence type="ECO:0000256" key="6">
    <source>
        <dbReference type="SAM" id="MobiDB-lite"/>
    </source>
</evidence>
<feature type="compositionally biased region" description="Basic and acidic residues" evidence="6">
    <location>
        <begin position="154"/>
        <end position="172"/>
    </location>
</feature>
<evidence type="ECO:0000256" key="4">
    <source>
        <dbReference type="ARBA" id="ARBA00023163"/>
    </source>
</evidence>
<evidence type="ECO:0000259" key="7">
    <source>
        <dbReference type="PROSITE" id="PS50811"/>
    </source>
</evidence>
<dbReference type="SUPFAM" id="SSF118290">
    <property type="entry name" value="WRKY DNA-binding domain"/>
    <property type="match status" value="1"/>
</dbReference>
<keyword evidence="3" id="KW-0238">DNA-binding</keyword>
<protein>
    <recommendedName>
        <fullName evidence="7">WRKY domain-containing protein</fullName>
    </recommendedName>
</protein>